<dbReference type="AlphaFoldDB" id="A0A4Z2ICQ1"/>
<sequence>MCKGGFQFLTLASESFAPGKMRSPPPSACLSIVIQPISFEQHTKAEEAILDFVNRSAELLPEKSGVRPGLLTSGLGAEEGTGAGDGVR</sequence>
<reference evidence="1 2" key="1">
    <citation type="submission" date="2019-03" db="EMBL/GenBank/DDBJ databases">
        <title>First draft genome of Liparis tanakae, snailfish: a comprehensive survey of snailfish specific genes.</title>
        <authorList>
            <person name="Kim W."/>
            <person name="Song I."/>
            <person name="Jeong J.-H."/>
            <person name="Kim D."/>
            <person name="Kim S."/>
            <person name="Ryu S."/>
            <person name="Song J.Y."/>
            <person name="Lee S.K."/>
        </authorList>
    </citation>
    <scope>NUCLEOTIDE SEQUENCE [LARGE SCALE GENOMIC DNA]</scope>
    <source>
        <tissue evidence="1">Muscle</tissue>
    </source>
</reference>
<organism evidence="1 2">
    <name type="scientific">Liparis tanakae</name>
    <name type="common">Tanaka's snailfish</name>
    <dbReference type="NCBI Taxonomy" id="230148"/>
    <lineage>
        <taxon>Eukaryota</taxon>
        <taxon>Metazoa</taxon>
        <taxon>Chordata</taxon>
        <taxon>Craniata</taxon>
        <taxon>Vertebrata</taxon>
        <taxon>Euteleostomi</taxon>
        <taxon>Actinopterygii</taxon>
        <taxon>Neopterygii</taxon>
        <taxon>Teleostei</taxon>
        <taxon>Neoteleostei</taxon>
        <taxon>Acanthomorphata</taxon>
        <taxon>Eupercaria</taxon>
        <taxon>Perciformes</taxon>
        <taxon>Cottioidei</taxon>
        <taxon>Cottales</taxon>
        <taxon>Liparidae</taxon>
        <taxon>Liparis</taxon>
    </lineage>
</organism>
<dbReference type="EMBL" id="SRLO01000110">
    <property type="protein sequence ID" value="TNN74863.1"/>
    <property type="molecule type" value="Genomic_DNA"/>
</dbReference>
<accession>A0A4Z2ICQ1</accession>
<dbReference type="Proteomes" id="UP000314294">
    <property type="component" value="Unassembled WGS sequence"/>
</dbReference>
<gene>
    <name evidence="1" type="ORF">EYF80_014963</name>
</gene>
<evidence type="ECO:0000313" key="1">
    <source>
        <dbReference type="EMBL" id="TNN74863.1"/>
    </source>
</evidence>
<proteinExistence type="predicted"/>
<name>A0A4Z2ICQ1_9TELE</name>
<evidence type="ECO:0000313" key="2">
    <source>
        <dbReference type="Proteomes" id="UP000314294"/>
    </source>
</evidence>
<comment type="caution">
    <text evidence="1">The sequence shown here is derived from an EMBL/GenBank/DDBJ whole genome shotgun (WGS) entry which is preliminary data.</text>
</comment>
<keyword evidence="2" id="KW-1185">Reference proteome</keyword>
<protein>
    <submittedName>
        <fullName evidence="1">Uncharacterized protein</fullName>
    </submittedName>
</protein>